<accession>H8GZ30</accession>
<evidence type="ECO:0000313" key="2">
    <source>
        <dbReference type="Proteomes" id="UP000007575"/>
    </source>
</evidence>
<dbReference type="EMBL" id="CP002191">
    <property type="protein sequence ID" value="AFD26148.1"/>
    <property type="molecule type" value="Genomic_DNA"/>
</dbReference>
<gene>
    <name evidence="1" type="ordered locus">DGo_CA2221</name>
</gene>
<dbReference type="Proteomes" id="UP000007575">
    <property type="component" value="Chromosome"/>
</dbReference>
<dbReference type="AlphaFoldDB" id="H8GZ30"/>
<sequence>MNVYITSGYQCDERTSNFSCPVNGTNVTGANGLPSSTVSINLAGSLINLATTTEASAYSSADLEFLGHSSNGAPVTIPVKGVNSEAYFAVVNN</sequence>
<reference evidence="1 2" key="1">
    <citation type="journal article" date="2012" name="PLoS ONE">
        <title>Genome sequence and transcriptome analysis of the radioresistant bacterium Deinococcus gobiensis: insights into the extreme environmental adaptations.</title>
        <authorList>
            <person name="Yuan M."/>
            <person name="Chen M."/>
            <person name="Zhang W."/>
            <person name="Lu W."/>
            <person name="Wang J."/>
            <person name="Yang M."/>
            <person name="Zhao P."/>
            <person name="Tang R."/>
            <person name="Li X."/>
            <person name="Hao Y."/>
            <person name="Zhou Z."/>
            <person name="Zhan Y."/>
            <person name="Yu H."/>
            <person name="Teng C."/>
            <person name="Yan Y."/>
            <person name="Ping S."/>
            <person name="Wang Y."/>
            <person name="Lin M."/>
        </authorList>
    </citation>
    <scope>NUCLEOTIDE SEQUENCE [LARGE SCALE GENOMIC DNA]</scope>
    <source>
        <strain evidence="1 2">I-0</strain>
    </source>
</reference>
<dbReference type="STRING" id="745776.DGo_CA2221"/>
<keyword evidence="2" id="KW-1185">Reference proteome</keyword>
<organism evidence="1 2">
    <name type="scientific">Deinococcus gobiensis (strain DSM 21396 / JCM 16679 / CGMCC 1.7299 / I-0)</name>
    <dbReference type="NCBI Taxonomy" id="745776"/>
    <lineage>
        <taxon>Bacteria</taxon>
        <taxon>Thermotogati</taxon>
        <taxon>Deinococcota</taxon>
        <taxon>Deinococci</taxon>
        <taxon>Deinococcales</taxon>
        <taxon>Deinococcaceae</taxon>
        <taxon>Deinococcus</taxon>
    </lineage>
</organism>
<name>H8GZ30_DEIGI</name>
<dbReference type="HOGENOM" id="CLU_2394838_0_0_0"/>
<dbReference type="KEGG" id="dgo:DGo_CA2221"/>
<protein>
    <submittedName>
        <fullName evidence="1">Uncharacterized protein</fullName>
    </submittedName>
</protein>
<proteinExistence type="predicted"/>
<evidence type="ECO:0000313" key="1">
    <source>
        <dbReference type="EMBL" id="AFD26148.1"/>
    </source>
</evidence>